<dbReference type="EMBL" id="ML976664">
    <property type="protein sequence ID" value="KAF1977169.1"/>
    <property type="molecule type" value="Genomic_DNA"/>
</dbReference>
<reference evidence="7" key="1">
    <citation type="journal article" date="2020" name="Stud. Mycol.">
        <title>101 Dothideomycetes genomes: a test case for predicting lifestyles and emergence of pathogens.</title>
        <authorList>
            <person name="Haridas S."/>
            <person name="Albert R."/>
            <person name="Binder M."/>
            <person name="Bloem J."/>
            <person name="Labutti K."/>
            <person name="Salamov A."/>
            <person name="Andreopoulos B."/>
            <person name="Baker S."/>
            <person name="Barry K."/>
            <person name="Bills G."/>
            <person name="Bluhm B."/>
            <person name="Cannon C."/>
            <person name="Castanera R."/>
            <person name="Culley D."/>
            <person name="Daum C."/>
            <person name="Ezra D."/>
            <person name="Gonzalez J."/>
            <person name="Henrissat B."/>
            <person name="Kuo A."/>
            <person name="Liang C."/>
            <person name="Lipzen A."/>
            <person name="Lutzoni F."/>
            <person name="Magnuson J."/>
            <person name="Mondo S."/>
            <person name="Nolan M."/>
            <person name="Ohm R."/>
            <person name="Pangilinan J."/>
            <person name="Park H.-J."/>
            <person name="Ramirez L."/>
            <person name="Alfaro M."/>
            <person name="Sun H."/>
            <person name="Tritt A."/>
            <person name="Yoshinaga Y."/>
            <person name="Zwiers L.-H."/>
            <person name="Turgeon B."/>
            <person name="Goodwin S."/>
            <person name="Spatafora J."/>
            <person name="Crous P."/>
            <person name="Grigoriev I."/>
        </authorList>
    </citation>
    <scope>NUCLEOTIDE SEQUENCE</scope>
    <source>
        <strain evidence="7">CBS 107.79</strain>
    </source>
</reference>
<dbReference type="Gene3D" id="2.130.10.10">
    <property type="entry name" value="YVTN repeat-like/Quinoprotein amine dehydrogenase"/>
    <property type="match status" value="1"/>
</dbReference>
<evidence type="ECO:0000256" key="4">
    <source>
        <dbReference type="SAM" id="Coils"/>
    </source>
</evidence>
<feature type="compositionally biased region" description="Polar residues" evidence="5">
    <location>
        <begin position="1239"/>
        <end position="1248"/>
    </location>
</feature>
<gene>
    <name evidence="7" type="ORF">BU23DRAFT_527561</name>
</gene>
<keyword evidence="4" id="KW-0175">Coiled coil</keyword>
<evidence type="ECO:0000313" key="8">
    <source>
        <dbReference type="Proteomes" id="UP000800036"/>
    </source>
</evidence>
<sequence>MAGAEPTLSMGEELDEISPEIIGFTPLSAGKEGAKKLKLLPSPWPTDNVPPASATLLSVASKRRLLAAASPDKLVVTSTEKVRKAFQETAAENDIVADFTPDIVFDVPQLRHVAFSADEDFLVASSEKKGGLVVYGVDDLLKGNTQPGNQISTNNTAIRALLPNPTPEQAHYMAVILETGRLDITDVVSGNTKSVHDSGVKCASWSLKGKAILAGFEDGTAAIHLVSALDQVKGKVPRPPELGDDYTVSAVNWLSNEDFLLVYTTAELTEEVFYYFVSTNKVYSNFTFRKTPYDVIFASPDCPSRPPPPRFSIQRLRRWDQTLDDFLIVTAAHSADVGILLKSTEPLDSAVPKANEYQMAALLDNRKASVPRNPTGDADTALIGEAMDLSSKEKVPQPSCRLEEIAESPEPLPAYYLLTHEGTLAAWWVVWDKSLESGTAYPGLTSISSDAPSVPAGNLGFGKPAFGSPSAPAGSAFGKPAFGTSSAPGSLSFGKPSTPSAIPASGATGGAAFGTPAFGAKPAFGAASQVGGKPSLFGAPAQMSPKPSPFGSGGSTTQPNPFAAGGSAFQKPNPFAAAAANSKSGGGSSGGSPFSSFASTNDNKSGFGALGGKPLSSFGSTVTVDSKASGIGSTLPSLSNTPGQQSSSLFGGGEKSSFQSFTSTQSGSTDVGDRGRDEATPTPQNPLNKLKEVTGVFDGKFKLGSTFKGDGSAKDDLPKPDMSSADSLFSTGFSSALGGIGGASKPPETPVNENKGPFFSSTTPATAPRGLNGLFSGAGTESTTPKPPPQNKIEPVPEEAPLPPDWRPTKPSKTDDEIPPLAGSPPIKIEAPSSSADELPLSPSEDDEEGDLSNPEEQEEEEGEDEGDELSEGEDQTGDEDASEQSSPAAESGRRSQQSNMGPRNYPAAPTPPHVTQLNARPPHNRSSVSNPLFGGTRRDPPSSSLPPAKPPAPQPVFSDLIDDEDERIRQELESEVEPSRTLAPFIAKQEYAAPVANKTGHAAQIEIVYRDINSMVDTLSLNSRSLKAFVEWHERSERYTELGRDALEEVLDEDIDGAWFDKWSLCEINDLMKLEDELDRELDEGAVKSVVKKLLECVRIIEADAKLHTRLNVERRTMVEAKDPEKMDALRKAALPKELADQQKALRREYAQLLTQLAKAEEELILLRSRLVSLHAQNGRMGDMPSVERIKKTIQTLVDLTKERNNEIAVKESRLQKALAAAAAAAATRPASEVGLSLRQSTATTTPRRGAKSRLALSRNGGGETPFATPPTSRSKMSLSELNSVALTPEQHETPSRGYGLFYTPRGSTEEAAGSNMASLADVVDDDLERLRESAGKRRGMVRKLAGALAERGVKRTVVKWS</sequence>
<keyword evidence="3" id="KW-0539">Nucleus</keyword>
<dbReference type="SUPFAM" id="SSF117289">
    <property type="entry name" value="Nucleoporin domain"/>
    <property type="match status" value="1"/>
</dbReference>
<name>A0A6A5VL31_9PLEO</name>
<feature type="compositionally biased region" description="Acidic residues" evidence="5">
    <location>
        <begin position="844"/>
        <end position="883"/>
    </location>
</feature>
<organism evidence="7 8">
    <name type="scientific">Bimuria novae-zelandiae CBS 107.79</name>
    <dbReference type="NCBI Taxonomy" id="1447943"/>
    <lineage>
        <taxon>Eukaryota</taxon>
        <taxon>Fungi</taxon>
        <taxon>Dikarya</taxon>
        <taxon>Ascomycota</taxon>
        <taxon>Pezizomycotina</taxon>
        <taxon>Dothideomycetes</taxon>
        <taxon>Pleosporomycetidae</taxon>
        <taxon>Pleosporales</taxon>
        <taxon>Massarineae</taxon>
        <taxon>Didymosphaeriaceae</taxon>
        <taxon>Bimuria</taxon>
    </lineage>
</organism>
<evidence type="ECO:0000259" key="6">
    <source>
        <dbReference type="Pfam" id="PF16755"/>
    </source>
</evidence>
<proteinExistence type="predicted"/>
<feature type="compositionally biased region" description="Polar residues" evidence="5">
    <location>
        <begin position="629"/>
        <end position="649"/>
    </location>
</feature>
<dbReference type="InterPro" id="IPR015943">
    <property type="entry name" value="WD40/YVTN_repeat-like_dom_sf"/>
</dbReference>
<evidence type="ECO:0000313" key="7">
    <source>
        <dbReference type="EMBL" id="KAF1977169.1"/>
    </source>
</evidence>
<feature type="compositionally biased region" description="Polar residues" evidence="5">
    <location>
        <begin position="914"/>
        <end position="931"/>
    </location>
</feature>
<dbReference type="InterPro" id="IPR039462">
    <property type="entry name" value="Nup159/Nup146_N"/>
</dbReference>
<evidence type="ECO:0000256" key="3">
    <source>
        <dbReference type="ARBA" id="ARBA00023242"/>
    </source>
</evidence>
<evidence type="ECO:0000256" key="2">
    <source>
        <dbReference type="ARBA" id="ARBA00022448"/>
    </source>
</evidence>
<keyword evidence="8" id="KW-1185">Reference proteome</keyword>
<protein>
    <recommendedName>
        <fullName evidence="6">Nucleoporin Nup159/Nup146 N-terminal domain-containing protein</fullName>
    </recommendedName>
</protein>
<evidence type="ECO:0000256" key="5">
    <source>
        <dbReference type="SAM" id="MobiDB-lite"/>
    </source>
</evidence>
<dbReference type="GO" id="GO:0005634">
    <property type="term" value="C:nucleus"/>
    <property type="evidence" value="ECO:0007669"/>
    <property type="project" value="UniProtKB-SubCell"/>
</dbReference>
<dbReference type="Pfam" id="PF16755">
    <property type="entry name" value="Beta-prop_NUP159_NUP214"/>
    <property type="match status" value="1"/>
</dbReference>
<feature type="region of interest" description="Disordered" evidence="5">
    <location>
        <begin position="629"/>
        <end position="959"/>
    </location>
</feature>
<feature type="coiled-coil region" evidence="4">
    <location>
        <begin position="1144"/>
        <end position="1178"/>
    </location>
</feature>
<feature type="domain" description="Nucleoporin Nup159/Nup146 N-terminal" evidence="6">
    <location>
        <begin position="50"/>
        <end position="424"/>
    </location>
</feature>
<dbReference type="Proteomes" id="UP000800036">
    <property type="component" value="Unassembled WGS sequence"/>
</dbReference>
<accession>A0A6A5VL31</accession>
<comment type="subcellular location">
    <subcellularLocation>
        <location evidence="1">Nucleus</location>
    </subcellularLocation>
</comment>
<feature type="compositionally biased region" description="Polar residues" evidence="5">
    <location>
        <begin position="884"/>
        <end position="902"/>
    </location>
</feature>
<keyword evidence="2" id="KW-0813">Transport</keyword>
<dbReference type="OrthoDB" id="248320at2759"/>
<feature type="compositionally biased region" description="Low complexity" evidence="5">
    <location>
        <begin position="656"/>
        <end position="669"/>
    </location>
</feature>
<feature type="compositionally biased region" description="Polar residues" evidence="5">
    <location>
        <begin position="724"/>
        <end position="734"/>
    </location>
</feature>
<feature type="region of interest" description="Disordered" evidence="5">
    <location>
        <begin position="1231"/>
        <end position="1277"/>
    </location>
</feature>
<feature type="compositionally biased region" description="Pro residues" evidence="5">
    <location>
        <begin position="944"/>
        <end position="955"/>
    </location>
</feature>
<evidence type="ECO:0000256" key="1">
    <source>
        <dbReference type="ARBA" id="ARBA00004123"/>
    </source>
</evidence>
<feature type="region of interest" description="Disordered" evidence="5">
    <location>
        <begin position="535"/>
        <end position="570"/>
    </location>
</feature>